<dbReference type="AlphaFoldDB" id="A0A7J9MNK9"/>
<feature type="domain" description="F-box" evidence="1">
    <location>
        <begin position="11"/>
        <end position="45"/>
    </location>
</feature>
<dbReference type="InterPro" id="IPR036047">
    <property type="entry name" value="F-box-like_dom_sf"/>
</dbReference>
<organism evidence="2 3">
    <name type="scientific">Gossypium schwendimanii</name>
    <name type="common">Cotton</name>
    <dbReference type="NCBI Taxonomy" id="34291"/>
    <lineage>
        <taxon>Eukaryota</taxon>
        <taxon>Viridiplantae</taxon>
        <taxon>Streptophyta</taxon>
        <taxon>Embryophyta</taxon>
        <taxon>Tracheophyta</taxon>
        <taxon>Spermatophyta</taxon>
        <taxon>Magnoliopsida</taxon>
        <taxon>eudicotyledons</taxon>
        <taxon>Gunneridae</taxon>
        <taxon>Pentapetalae</taxon>
        <taxon>rosids</taxon>
        <taxon>malvids</taxon>
        <taxon>Malvales</taxon>
        <taxon>Malvaceae</taxon>
        <taxon>Malvoideae</taxon>
        <taxon>Gossypium</taxon>
    </lineage>
</organism>
<dbReference type="PANTHER" id="PTHR34223">
    <property type="entry name" value="OS11G0201299 PROTEIN"/>
    <property type="match status" value="1"/>
</dbReference>
<evidence type="ECO:0000259" key="1">
    <source>
        <dbReference type="Pfam" id="PF00646"/>
    </source>
</evidence>
<dbReference type="InterPro" id="IPR053197">
    <property type="entry name" value="F-box_SCFL_complex_component"/>
</dbReference>
<proteinExistence type="predicted"/>
<dbReference type="EMBL" id="JABFAF010000012">
    <property type="protein sequence ID" value="MBA0872477.1"/>
    <property type="molecule type" value="Genomic_DNA"/>
</dbReference>
<evidence type="ECO:0000313" key="3">
    <source>
        <dbReference type="Proteomes" id="UP000593576"/>
    </source>
</evidence>
<reference evidence="2 3" key="1">
    <citation type="journal article" date="2019" name="Genome Biol. Evol.">
        <title>Insights into the evolution of the New World diploid cottons (Gossypium, subgenus Houzingenia) based on genome sequencing.</title>
        <authorList>
            <person name="Grover C.E."/>
            <person name="Arick M.A. 2nd"/>
            <person name="Thrash A."/>
            <person name="Conover J.L."/>
            <person name="Sanders W.S."/>
            <person name="Peterson D.G."/>
            <person name="Frelichowski J.E."/>
            <person name="Scheffler J.A."/>
            <person name="Scheffler B.E."/>
            <person name="Wendel J.F."/>
        </authorList>
    </citation>
    <scope>NUCLEOTIDE SEQUENCE [LARGE SCALE GENOMIC DNA]</scope>
    <source>
        <strain evidence="2">1</strain>
        <tissue evidence="2">Leaf</tissue>
    </source>
</reference>
<protein>
    <recommendedName>
        <fullName evidence="1">F-box domain-containing protein</fullName>
    </recommendedName>
</protein>
<dbReference type="PANTHER" id="PTHR34223:SF51">
    <property type="entry name" value="OS06G0556300 PROTEIN"/>
    <property type="match status" value="1"/>
</dbReference>
<dbReference type="OrthoDB" id="1649164at2759"/>
<comment type="caution">
    <text evidence="2">The sequence shown here is derived from an EMBL/GenBank/DDBJ whole genome shotgun (WGS) entry which is preliminary data.</text>
</comment>
<keyword evidence="3" id="KW-1185">Reference proteome</keyword>
<dbReference type="CDD" id="cd22160">
    <property type="entry name" value="F-box_AtFBL13-like"/>
    <property type="match status" value="1"/>
</dbReference>
<dbReference type="InterPro" id="IPR053781">
    <property type="entry name" value="F-box_AtFBL13-like"/>
</dbReference>
<dbReference type="Pfam" id="PF00646">
    <property type="entry name" value="F-box"/>
    <property type="match status" value="1"/>
</dbReference>
<gene>
    <name evidence="2" type="ORF">Goshw_014711</name>
</gene>
<name>A0A7J9MNK9_GOSSC</name>
<sequence>MSVCEELHWMSALPDAILHKILSLLPTKHSVQTSILSERWIHLWKFTPVIHILMYSPYKHITPSECTFIHTLGPNTKLRNSISSASSSPLDPCGITTLMFNTALSLPFQDRIDVSSLSTFKFCGDLMKISFTSLPSIVEATVFQWSYRTYGQEFSIRTWLRNLVHVKELSVNSWFSQVNKNGWKIFKNLKVFSWFGPPAKECELIALIAFLGYCPSLEMIEIDFRSSYWEEAGGSRPAFALEPPFVELKKGDGTTNNRVSA</sequence>
<dbReference type="Proteomes" id="UP000593576">
    <property type="component" value="Unassembled WGS sequence"/>
</dbReference>
<accession>A0A7J9MNK9</accession>
<dbReference type="InterPro" id="IPR001810">
    <property type="entry name" value="F-box_dom"/>
</dbReference>
<dbReference type="SUPFAM" id="SSF81383">
    <property type="entry name" value="F-box domain"/>
    <property type="match status" value="1"/>
</dbReference>
<evidence type="ECO:0000313" key="2">
    <source>
        <dbReference type="EMBL" id="MBA0872477.1"/>
    </source>
</evidence>